<dbReference type="SMART" id="SM00192">
    <property type="entry name" value="LDLa"/>
    <property type="match status" value="1"/>
</dbReference>
<keyword evidence="3" id="KW-0812">Transmembrane</keyword>
<proteinExistence type="predicted"/>
<evidence type="ECO:0000256" key="2">
    <source>
        <dbReference type="PROSITE-ProRule" id="PRU00124"/>
    </source>
</evidence>
<dbReference type="InterPro" id="IPR023415">
    <property type="entry name" value="LDLR_class-A_CS"/>
</dbReference>
<dbReference type="InterPro" id="IPR036055">
    <property type="entry name" value="LDL_receptor-like_sf"/>
</dbReference>
<reference evidence="4" key="1">
    <citation type="submission" date="2020-11" db="EMBL/GenBank/DDBJ databases">
        <authorList>
            <person name="Tran Van P."/>
        </authorList>
    </citation>
    <scope>NUCLEOTIDE SEQUENCE</scope>
</reference>
<organism evidence="4">
    <name type="scientific">Medioppia subpectinata</name>
    <dbReference type="NCBI Taxonomy" id="1979941"/>
    <lineage>
        <taxon>Eukaryota</taxon>
        <taxon>Metazoa</taxon>
        <taxon>Ecdysozoa</taxon>
        <taxon>Arthropoda</taxon>
        <taxon>Chelicerata</taxon>
        <taxon>Arachnida</taxon>
        <taxon>Acari</taxon>
        <taxon>Acariformes</taxon>
        <taxon>Sarcoptiformes</taxon>
        <taxon>Oribatida</taxon>
        <taxon>Brachypylina</taxon>
        <taxon>Oppioidea</taxon>
        <taxon>Oppiidae</taxon>
        <taxon>Medioppia</taxon>
    </lineage>
</organism>
<evidence type="ECO:0000313" key="4">
    <source>
        <dbReference type="EMBL" id="CAD7628959.1"/>
    </source>
</evidence>
<feature type="transmembrane region" description="Helical" evidence="3">
    <location>
        <begin position="206"/>
        <end position="229"/>
    </location>
</feature>
<feature type="disulfide bond" evidence="2">
    <location>
        <begin position="171"/>
        <end position="186"/>
    </location>
</feature>
<dbReference type="OrthoDB" id="6515209at2759"/>
<dbReference type="Pfam" id="PF00057">
    <property type="entry name" value="Ldl_recept_a"/>
    <property type="match status" value="1"/>
</dbReference>
<dbReference type="Proteomes" id="UP000759131">
    <property type="component" value="Unassembled WGS sequence"/>
</dbReference>
<evidence type="ECO:0000256" key="3">
    <source>
        <dbReference type="SAM" id="Phobius"/>
    </source>
</evidence>
<dbReference type="SUPFAM" id="SSF57424">
    <property type="entry name" value="LDL receptor-like module"/>
    <property type="match status" value="1"/>
</dbReference>
<dbReference type="EMBL" id="CAJPIZ010006281">
    <property type="protein sequence ID" value="CAG2109389.1"/>
    <property type="molecule type" value="Genomic_DNA"/>
</dbReference>
<keyword evidence="3" id="KW-1133">Transmembrane helix</keyword>
<keyword evidence="5" id="KW-1185">Reference proteome</keyword>
<protein>
    <recommendedName>
        <fullName evidence="6">CUB domain-containing protein</fullName>
    </recommendedName>
</protein>
<gene>
    <name evidence="4" type="ORF">OSB1V03_LOCUS9377</name>
</gene>
<dbReference type="CDD" id="cd00112">
    <property type="entry name" value="LDLa"/>
    <property type="match status" value="1"/>
</dbReference>
<dbReference type="PROSITE" id="PS50068">
    <property type="entry name" value="LDLRA_2"/>
    <property type="match status" value="1"/>
</dbReference>
<dbReference type="InterPro" id="IPR002172">
    <property type="entry name" value="LDrepeatLR_classA_rpt"/>
</dbReference>
<keyword evidence="3" id="KW-0472">Membrane</keyword>
<keyword evidence="1 2" id="KW-1015">Disulfide bond</keyword>
<evidence type="ECO:0000256" key="1">
    <source>
        <dbReference type="ARBA" id="ARBA00023157"/>
    </source>
</evidence>
<dbReference type="AlphaFoldDB" id="A0A7R9Q2E2"/>
<dbReference type="Gene3D" id="4.10.400.10">
    <property type="entry name" value="Low-density Lipoprotein Receptor"/>
    <property type="match status" value="1"/>
</dbReference>
<dbReference type="EMBL" id="OC860856">
    <property type="protein sequence ID" value="CAD7628959.1"/>
    <property type="molecule type" value="Genomic_DNA"/>
</dbReference>
<feature type="non-terminal residue" evidence="4">
    <location>
        <position position="385"/>
    </location>
</feature>
<accession>A0A7R9Q2E2</accession>
<name>A0A7R9Q2E2_9ACAR</name>
<dbReference type="PROSITE" id="PS01209">
    <property type="entry name" value="LDLRA_1"/>
    <property type="match status" value="1"/>
</dbReference>
<evidence type="ECO:0008006" key="6">
    <source>
        <dbReference type="Google" id="ProtNLM"/>
    </source>
</evidence>
<evidence type="ECO:0000313" key="5">
    <source>
        <dbReference type="Proteomes" id="UP000759131"/>
    </source>
</evidence>
<comment type="caution">
    <text evidence="2">Lacks conserved residue(s) required for the propagation of feature annotation.</text>
</comment>
<sequence length="385" mass="43194">MVVPLPFNITIDTCTMFPYDHFGRTSARGIKARVTPVNCGGAYTVRLGKELTIKAVTTGSQLDVRCVLTVTAQNDPDHNPFDQHLVLTYPPYATPWVVYDSNTLRDDRKIKHDHVWNYWYTTSTNTIVVLLNHTYDGSLYEPTLTVKAQDMLLCAKMCDNGQRCLLPNFRCNGVDDCGDWSDERNCNPMPTCPPGVTNRGGECNAWIGWIALAGITTLLISCVLVWSIVRITDDYKFNPDHRYPQGSIAKSNEHLGTDCNPDKPRPTLNAPIGKLAINIAPHKLAGHTCEWLINGTDAWVPAIIHMDIQAMTLNSRDLLRVTTRDGKSVLYEHYGHMEPGVILLPTGHKVVRVTLTLSSDPWDRKWDVDYNTKDLTAQLLFKVMA</sequence>